<evidence type="ECO:0008006" key="3">
    <source>
        <dbReference type="Google" id="ProtNLM"/>
    </source>
</evidence>
<dbReference type="EMBL" id="CP059052">
    <property type="protein sequence ID" value="QLJ12636.1"/>
    <property type="molecule type" value="Genomic_DNA"/>
</dbReference>
<reference evidence="1 2" key="1">
    <citation type="journal article" date="2009" name="Mikrobiologiia">
        <title>[Phenanthren biodegradation and interaction of Pseudomonas putida BS3701 and Burkholderia sp.BS3702 in plant rhizosphere].</title>
        <authorList>
            <person name="Ovchinnikova A.A."/>
            <person name="Vetrova A.A."/>
            <person name="Filonov A.E."/>
            <person name="Boronin A.M."/>
        </authorList>
    </citation>
    <scope>NUCLEOTIDE SEQUENCE [LARGE SCALE GENOMIC DNA]</scope>
    <source>
        <strain evidence="1 2">BS3701</strain>
    </source>
</reference>
<name>A0A7D5ZVU5_PSEPU</name>
<protein>
    <recommendedName>
        <fullName evidence="3">Integrase</fullName>
    </recommendedName>
</protein>
<dbReference type="AlphaFoldDB" id="A0A7D5ZVU5"/>
<evidence type="ECO:0000313" key="1">
    <source>
        <dbReference type="EMBL" id="QLJ12636.1"/>
    </source>
</evidence>
<proteinExistence type="predicted"/>
<sequence>MINSTNNPVWLIESAQIGFELKSACAFVFAAYRKYFVVGDDETIYYKINRISKTGNFDFTRWGVKRADALVCALLRGEDVSWDEIESTWVYPRVFNAAFVNFLRLVCLVLWARGVLLTPVSLPIPAKIDKVLDDLCELLNIKSLTLIRGLHVKSKFKGLEYKYKDNGRRASFWLRLLQNTTFYSGCHYSDEDMRTLCSNSYGSGVLPFRYYDTQGFLETVFQKNPVALECLEKIDAKGAMARLELSEAQKIRRRERERLRNVKRCRGSKTSSAFDALQLAISECVDYADGVELHDAKYLIENHFTPVRYRNIFKEGAPIYEQLPKVAVDFYNMFYDLFKSFMRFKAYEGKESAQYSVLNVIASYLLVYLPGFFMKRDGWLESYPRTLNDFSCVLFVTRDSIAVDNLFKFDKEPPLTLLSYLKMHADICPYKPSAHYAKVKFLHLFLSHVSSIRNELPSAENFNVYFGPGCFPRITKSYGTVKKALPRKYFGAFLSMLYSMEYLVQHLNYMAEGKLSGRIGEELVEVTPYSLKEYESWEGIWGRRNWRSRAVDLQALNYCPIFYSDGKIYKFEYIPRFYDVADYFVRPPEPEGGGDKQECVDKSFAESVVEERAIPNEVRITIFMCETGLRQNHTVWLDVDSYDKAVDRSCDSALTALQVATDKSHGAWTAIVSRNVVKVLDRQRKWYRSCACESYAHPIWYNEKSESKFGKIKPLFRRYNVSSSGWKTYSKFPVMLLALKYFIEHQVGDTEDYGLVYVSEADGLVRDFDDYTANPDVSFQWRDLVSEYTPHGLRAAFITDALNFLPPSIVGQYMTGQTEELVLYYQIVDGIYMPSHQHVLVDYLSRNLDKYSGGDAPEIAESIFRMSGELAKRIKHDIPGAIKNFGLISLQGTREGQNGMDILLAEKFTQLAYNPTHICPFGNKCPVEVMKDFGSGRPCGVCPYAIRGVMHLPAISAEKDKYKELMLGIVGELREITSRKSAAQREQEIENLNAEHDYYAREAYALEATEQQLYKMYQNGDYQSFLAKGKSELMLHFEKIKVAGSERLMKRLVDTLAWPSVSTPRLDLDFAYLRARLLMHDGNLEELLSVQGGTPASQLSSVVKSMVDSGALDVMDLVRFANEPVRPEAISKSQLLLADLN</sequence>
<organism evidence="1 2">
    <name type="scientific">Pseudomonas putida</name>
    <name type="common">Arthrobacter siderocapsulatus</name>
    <dbReference type="NCBI Taxonomy" id="303"/>
    <lineage>
        <taxon>Bacteria</taxon>
        <taxon>Pseudomonadati</taxon>
        <taxon>Pseudomonadota</taxon>
        <taxon>Gammaproteobacteria</taxon>
        <taxon>Pseudomonadales</taxon>
        <taxon>Pseudomonadaceae</taxon>
        <taxon>Pseudomonas</taxon>
    </lineage>
</organism>
<gene>
    <name evidence="1" type="ORF">H0H12_19565</name>
</gene>
<dbReference type="RefSeq" id="WP_180688498.1">
    <property type="nucleotide sequence ID" value="NZ_CP059052.1"/>
</dbReference>
<evidence type="ECO:0000313" key="2">
    <source>
        <dbReference type="Proteomes" id="UP000510934"/>
    </source>
</evidence>
<dbReference type="Proteomes" id="UP000510934">
    <property type="component" value="Chromosome"/>
</dbReference>
<accession>A0A7D5ZVU5</accession>